<feature type="compositionally biased region" description="Basic and acidic residues" evidence="1">
    <location>
        <begin position="191"/>
        <end position="202"/>
    </location>
</feature>
<dbReference type="AlphaFoldDB" id="A0A495J820"/>
<name>A0A495J820_9SPHI</name>
<feature type="region of interest" description="Disordered" evidence="1">
    <location>
        <begin position="1"/>
        <end position="21"/>
    </location>
</feature>
<dbReference type="Proteomes" id="UP000268007">
    <property type="component" value="Unassembled WGS sequence"/>
</dbReference>
<keyword evidence="4" id="KW-1185">Reference proteome</keyword>
<feature type="transmembrane region" description="Helical" evidence="2">
    <location>
        <begin position="373"/>
        <end position="391"/>
    </location>
</feature>
<feature type="transmembrane region" description="Helical" evidence="2">
    <location>
        <begin position="237"/>
        <end position="254"/>
    </location>
</feature>
<dbReference type="OrthoDB" id="102112at2"/>
<evidence type="ECO:0000256" key="2">
    <source>
        <dbReference type="SAM" id="Phobius"/>
    </source>
</evidence>
<evidence type="ECO:0000256" key="1">
    <source>
        <dbReference type="SAM" id="MobiDB-lite"/>
    </source>
</evidence>
<evidence type="ECO:0000313" key="3">
    <source>
        <dbReference type="EMBL" id="RKR85136.1"/>
    </source>
</evidence>
<reference evidence="3 4" key="1">
    <citation type="submission" date="2018-10" db="EMBL/GenBank/DDBJ databases">
        <title>Genomic Encyclopedia of Archaeal and Bacterial Type Strains, Phase II (KMG-II): from individual species to whole genera.</title>
        <authorList>
            <person name="Goeker M."/>
        </authorList>
    </citation>
    <scope>NUCLEOTIDE SEQUENCE [LARGE SCALE GENOMIC DNA]</scope>
    <source>
        <strain evidence="3 4">DSM 18602</strain>
    </source>
</reference>
<gene>
    <name evidence="3" type="ORF">BDD43_5396</name>
</gene>
<protein>
    <recommendedName>
        <fullName evidence="5">DoxX-like protein</fullName>
    </recommendedName>
</protein>
<evidence type="ECO:0000313" key="4">
    <source>
        <dbReference type="Proteomes" id="UP000268007"/>
    </source>
</evidence>
<feature type="transmembrane region" description="Helical" evidence="2">
    <location>
        <begin position="30"/>
        <end position="52"/>
    </location>
</feature>
<keyword evidence="2" id="KW-0472">Membrane</keyword>
<sequence>MSVNKTNTDHPGSNTDPVQNKKPWSWSKKLVFRILFIFFLAMSIPVTASWYVNAFTINWFRPHYRDIYDIARFSPSYRTLFGGKNEYDITDAPQGNGPSGSSEKAKVDQGGKDSSASGNGKNSRHRHHGGDSTQANDAGLDTSKHHHRGDSALVAGQGANREGNHHHHAKDSTQTDTGKTFIAANKDKHTDSLATDTAKHDSTQIASAGGSDRPKKDSKTDNISAPKKNFLVDYTDWGIALLIGIIGGLIWTLIDRNRTKAYDILYYWIRVVVRYRAGIGIIGFGFTKLFPTQMPYPSLGLLNSNFGDFTAQKIYWLSVGIVPWYQVFGGVVELLAGGMLFFRKTSTFGAILLVGALGDITFVNYAYDGGVHVYAFYFVLLGLFVLADDLPKLYNLLILERYTVPVRLYPDFSKPWLKYTRITLKALTFIIFFGILTYTEVINFKYDPYKQPSTAGVKQLRGNYHVTEFKINGQDIAYNPLDSTRWQEATFENWTTLTFRVNKPVIIDPSNGGGSPMKDIQRTFEITGVAGGERAFHYLADTIDHVLYLQDKNVMALRGGRRRGGNKVIGGDKKPADNWISQTALQHIGDEKKLIDEHAWSTRRDREFAAKTKEPKRSRMILKYETTDGNRVILSGVNETKDSIYVVLDRYNKKYTLPASTLVAGKY</sequence>
<feature type="transmembrane region" description="Helical" evidence="2">
    <location>
        <begin position="422"/>
        <end position="439"/>
    </location>
</feature>
<feature type="transmembrane region" description="Helical" evidence="2">
    <location>
        <begin position="314"/>
        <end position="336"/>
    </location>
</feature>
<comment type="caution">
    <text evidence="3">The sequence shown here is derived from an EMBL/GenBank/DDBJ whole genome shotgun (WGS) entry which is preliminary data.</text>
</comment>
<keyword evidence="2" id="KW-1133">Transmembrane helix</keyword>
<dbReference type="RefSeq" id="WP_121201212.1">
    <property type="nucleotide sequence ID" value="NZ_RBKU01000001.1"/>
</dbReference>
<feature type="region of interest" description="Disordered" evidence="1">
    <location>
        <begin position="88"/>
        <end position="177"/>
    </location>
</feature>
<feature type="transmembrane region" description="Helical" evidence="2">
    <location>
        <begin position="348"/>
        <end position="367"/>
    </location>
</feature>
<dbReference type="EMBL" id="RBKU01000001">
    <property type="protein sequence ID" value="RKR85136.1"/>
    <property type="molecule type" value="Genomic_DNA"/>
</dbReference>
<feature type="region of interest" description="Disordered" evidence="1">
    <location>
        <begin position="191"/>
        <end position="222"/>
    </location>
</feature>
<feature type="compositionally biased region" description="Polar residues" evidence="1">
    <location>
        <begin position="112"/>
        <end position="121"/>
    </location>
</feature>
<keyword evidence="2" id="KW-0812">Transmembrane</keyword>
<feature type="compositionally biased region" description="Polar residues" evidence="1">
    <location>
        <begin position="1"/>
        <end position="18"/>
    </location>
</feature>
<feature type="transmembrane region" description="Helical" evidence="2">
    <location>
        <begin position="275"/>
        <end position="294"/>
    </location>
</feature>
<accession>A0A495J820</accession>
<proteinExistence type="predicted"/>
<evidence type="ECO:0008006" key="5">
    <source>
        <dbReference type="Google" id="ProtNLM"/>
    </source>
</evidence>
<organism evidence="3 4">
    <name type="scientific">Mucilaginibacter gracilis</name>
    <dbReference type="NCBI Taxonomy" id="423350"/>
    <lineage>
        <taxon>Bacteria</taxon>
        <taxon>Pseudomonadati</taxon>
        <taxon>Bacteroidota</taxon>
        <taxon>Sphingobacteriia</taxon>
        <taxon>Sphingobacteriales</taxon>
        <taxon>Sphingobacteriaceae</taxon>
        <taxon>Mucilaginibacter</taxon>
    </lineage>
</organism>